<evidence type="ECO:0008006" key="4">
    <source>
        <dbReference type="Google" id="ProtNLM"/>
    </source>
</evidence>
<keyword evidence="1" id="KW-0812">Transmembrane</keyword>
<protein>
    <recommendedName>
        <fullName evidence="4">Glycosyltransferase RgtA/B/C/D-like domain-containing protein</fullName>
    </recommendedName>
</protein>
<dbReference type="EMBL" id="JANRMI010000004">
    <property type="protein sequence ID" value="MDG0817342.1"/>
    <property type="molecule type" value="Genomic_DNA"/>
</dbReference>
<feature type="transmembrane region" description="Helical" evidence="1">
    <location>
        <begin position="173"/>
        <end position="193"/>
    </location>
</feature>
<organism evidence="2 3">
    <name type="scientific">Bdellovibrio svalbardensis</name>
    <dbReference type="NCBI Taxonomy" id="2972972"/>
    <lineage>
        <taxon>Bacteria</taxon>
        <taxon>Pseudomonadati</taxon>
        <taxon>Bdellovibrionota</taxon>
        <taxon>Bdellovibrionia</taxon>
        <taxon>Bdellovibrionales</taxon>
        <taxon>Pseudobdellovibrionaceae</taxon>
        <taxon>Bdellovibrio</taxon>
    </lineage>
</organism>
<dbReference type="RefSeq" id="WP_277578820.1">
    <property type="nucleotide sequence ID" value="NZ_JANRMI010000004.1"/>
</dbReference>
<feature type="transmembrane region" description="Helical" evidence="1">
    <location>
        <begin position="238"/>
        <end position="257"/>
    </location>
</feature>
<feature type="transmembrane region" description="Helical" evidence="1">
    <location>
        <begin position="200"/>
        <end position="218"/>
    </location>
</feature>
<feature type="transmembrane region" description="Helical" evidence="1">
    <location>
        <begin position="399"/>
        <end position="422"/>
    </location>
</feature>
<feature type="transmembrane region" description="Helical" evidence="1">
    <location>
        <begin position="459"/>
        <end position="480"/>
    </location>
</feature>
<feature type="transmembrane region" description="Helical" evidence="1">
    <location>
        <begin position="314"/>
        <end position="333"/>
    </location>
</feature>
<reference evidence="2" key="1">
    <citation type="submission" date="2022-08" db="EMBL/GenBank/DDBJ databases">
        <title>Novel Bdellovibrio Species Isolated from Svalbard: Designation Bdellovibrio svalbardensis.</title>
        <authorList>
            <person name="Mitchell R.J."/>
            <person name="Choi S.Y."/>
        </authorList>
    </citation>
    <scope>NUCLEOTIDE SEQUENCE</scope>
    <source>
        <strain evidence="2">PAP01</strain>
    </source>
</reference>
<feature type="transmembrane region" description="Helical" evidence="1">
    <location>
        <begin position="84"/>
        <end position="101"/>
    </location>
</feature>
<evidence type="ECO:0000313" key="3">
    <source>
        <dbReference type="Proteomes" id="UP001152321"/>
    </source>
</evidence>
<keyword evidence="3" id="KW-1185">Reference proteome</keyword>
<feature type="transmembrane region" description="Helical" evidence="1">
    <location>
        <begin position="269"/>
        <end position="302"/>
    </location>
</feature>
<accession>A0ABT6DKE1</accession>
<sequence length="615" mass="70886">MFIWITLKYFFAISSICLFPVRALSFARKRENPLLYDFCAGLFLFFCALIFLPNIVLLSLMGPSCIAYIFFLKRRGALLRELKVFSSSLILSAILLTIYFLRVGHFYDLTEQPMGLNQDIPWHIALAIPFKLNGPYQFKDPRIFDYSFSYHFFIHNLWAKFTSLFKDNLFENVLGGIRPALTILNSWLLLDFFTRELKSFSRALISSFGVFFCFSYFFPFLTFNDPVLNVFPIHLLDHVNGIELVTGVFLAGLIAIYKIETSDDRNLAAYFTYFICVCLCLGIKAPFAVVLLGTVFLSFVWKIFSKQKINKIELITWVTSSIVFVTTYLIYFAKISASTMSIAFAEVLTQTPLFLNFATEYSNIVKALLVIPFIILFFGPTLLPFIFNHRICKAKPYSNNASVELGTLTVISGCFIFMIIHQRGLSELYFAFGAILGCNLFAWINLFTYQSSSRILQKFYRPFMLTFLIFSIVAALWSSARDFKNRYSQQDSFQSACRWIKNNTPTTALIAINKQKLNNTSPRFFYCSPIAERQFFLEGYDFSDTSLKTSLKIANLNKVNYDFFSTGKWSFIASPKPNYLVYFKDGYGNLRNILENYVITFESRDAIVLKLKVDL</sequence>
<feature type="transmembrane region" description="Helical" evidence="1">
    <location>
        <begin position="364"/>
        <end position="387"/>
    </location>
</feature>
<evidence type="ECO:0000313" key="2">
    <source>
        <dbReference type="EMBL" id="MDG0817342.1"/>
    </source>
</evidence>
<dbReference type="Proteomes" id="UP001152321">
    <property type="component" value="Unassembled WGS sequence"/>
</dbReference>
<feature type="transmembrane region" description="Helical" evidence="1">
    <location>
        <begin position="428"/>
        <end position="447"/>
    </location>
</feature>
<name>A0ABT6DKE1_9BACT</name>
<evidence type="ECO:0000256" key="1">
    <source>
        <dbReference type="SAM" id="Phobius"/>
    </source>
</evidence>
<keyword evidence="1" id="KW-0472">Membrane</keyword>
<proteinExistence type="predicted"/>
<gene>
    <name evidence="2" type="ORF">NWE73_13255</name>
</gene>
<feature type="transmembrane region" description="Helical" evidence="1">
    <location>
        <begin position="42"/>
        <end position="72"/>
    </location>
</feature>
<comment type="caution">
    <text evidence="2">The sequence shown here is derived from an EMBL/GenBank/DDBJ whole genome shotgun (WGS) entry which is preliminary data.</text>
</comment>
<keyword evidence="1" id="KW-1133">Transmembrane helix</keyword>